<accession>A0A5B1LB92</accession>
<organism evidence="2 3">
    <name type="scientific">Nocardioides humilatus</name>
    <dbReference type="NCBI Taxonomy" id="2607660"/>
    <lineage>
        <taxon>Bacteria</taxon>
        <taxon>Bacillati</taxon>
        <taxon>Actinomycetota</taxon>
        <taxon>Actinomycetes</taxon>
        <taxon>Propionibacteriales</taxon>
        <taxon>Nocardioidaceae</taxon>
        <taxon>Nocardioides</taxon>
    </lineage>
</organism>
<dbReference type="Gene3D" id="2.170.150.40">
    <property type="entry name" value="Domain of unknown function (DUF427)"/>
    <property type="match status" value="2"/>
</dbReference>
<dbReference type="Proteomes" id="UP000325003">
    <property type="component" value="Unassembled WGS sequence"/>
</dbReference>
<keyword evidence="3" id="KW-1185">Reference proteome</keyword>
<dbReference type="InterPro" id="IPR007361">
    <property type="entry name" value="DUF427"/>
</dbReference>
<evidence type="ECO:0000259" key="1">
    <source>
        <dbReference type="Pfam" id="PF04248"/>
    </source>
</evidence>
<dbReference type="AlphaFoldDB" id="A0A5B1LB92"/>
<name>A0A5B1LB92_9ACTN</name>
<feature type="domain" description="DUF427" evidence="1">
    <location>
        <begin position="11"/>
        <end position="92"/>
    </location>
</feature>
<protein>
    <submittedName>
        <fullName evidence="2">DUF427 domain-containing protein</fullName>
    </submittedName>
</protein>
<dbReference type="EMBL" id="VUJV01000004">
    <property type="protein sequence ID" value="KAA1418003.1"/>
    <property type="molecule type" value="Genomic_DNA"/>
</dbReference>
<sequence length="256" mass="28998">MRTERSDRWVRGFVGDTAVVDSRDALLFWEPAFPVPGYAFPRDDVRTDLLRPSAKERVERSFFGPKGPTSTVYDVMVGDRTIEAAAWVRDDPAIDDRLVLTWQPGAFDRWLEEDEEVFAHPRDPYKRVDAMPSSRHVQVAIGGTVVAESRSPVLLFETHLPTRYYFAREDVRLDLLSPSGNRSDCPYKGHAEDYWSVPGVRDADNVAWSYADPVPAVGLIADRIAFYNELVDITVDGVPQVRPESIFSKRGNRPVE</sequence>
<evidence type="ECO:0000313" key="2">
    <source>
        <dbReference type="EMBL" id="KAA1418003.1"/>
    </source>
</evidence>
<dbReference type="InterPro" id="IPR038694">
    <property type="entry name" value="DUF427_sf"/>
</dbReference>
<evidence type="ECO:0000313" key="3">
    <source>
        <dbReference type="Proteomes" id="UP000325003"/>
    </source>
</evidence>
<dbReference type="RefSeq" id="WP_149729222.1">
    <property type="nucleotide sequence ID" value="NZ_VUJV01000004.1"/>
</dbReference>
<reference evidence="2 3" key="2">
    <citation type="submission" date="2019-09" db="EMBL/GenBank/DDBJ databases">
        <authorList>
            <person name="Jin C."/>
        </authorList>
    </citation>
    <scope>NUCLEOTIDE SEQUENCE [LARGE SCALE GENOMIC DNA]</scope>
    <source>
        <strain evidence="2 3">BN130099</strain>
    </source>
</reference>
<feature type="domain" description="DUF427" evidence="1">
    <location>
        <begin position="137"/>
        <end position="229"/>
    </location>
</feature>
<dbReference type="Pfam" id="PF04248">
    <property type="entry name" value="NTP_transf_9"/>
    <property type="match status" value="2"/>
</dbReference>
<comment type="caution">
    <text evidence="2">The sequence shown here is derived from an EMBL/GenBank/DDBJ whole genome shotgun (WGS) entry which is preliminary data.</text>
</comment>
<reference evidence="2 3" key="1">
    <citation type="submission" date="2019-09" db="EMBL/GenBank/DDBJ databases">
        <title>Nocardioides panacisoli sp. nov., isolated from the soil of a ginseng field.</title>
        <authorList>
            <person name="Cho C."/>
        </authorList>
    </citation>
    <scope>NUCLEOTIDE SEQUENCE [LARGE SCALE GENOMIC DNA]</scope>
    <source>
        <strain evidence="2 3">BN130099</strain>
    </source>
</reference>
<gene>
    <name evidence="2" type="ORF">F0U44_14605</name>
</gene>
<proteinExistence type="predicted"/>
<dbReference type="PANTHER" id="PTHR34310">
    <property type="entry name" value="DUF427 DOMAIN PROTEIN (AFU_ORTHOLOGUE AFUA_3G02220)"/>
    <property type="match status" value="1"/>
</dbReference>
<dbReference type="PANTHER" id="PTHR34310:SF8">
    <property type="entry name" value="CONSERVED PROTEIN"/>
    <property type="match status" value="1"/>
</dbReference>